<dbReference type="InterPro" id="IPR036322">
    <property type="entry name" value="WD40_repeat_dom_sf"/>
</dbReference>
<dbReference type="InterPro" id="IPR015943">
    <property type="entry name" value="WD40/YVTN_repeat-like_dom_sf"/>
</dbReference>
<dbReference type="Pfam" id="PF00400">
    <property type="entry name" value="WD40"/>
    <property type="match status" value="2"/>
</dbReference>
<accession>A0ABP1GJY2</accession>
<dbReference type="PANTHER" id="PTHR46189">
    <property type="entry name" value="LD41958P"/>
    <property type="match status" value="1"/>
</dbReference>
<dbReference type="InterPro" id="IPR001680">
    <property type="entry name" value="WD40_rpt"/>
</dbReference>
<dbReference type="InterPro" id="IPR042234">
    <property type="entry name" value="WDFY1/WDFY2"/>
</dbReference>
<reference evidence="1 2" key="1">
    <citation type="submission" date="2024-07" db="EMBL/GenBank/DDBJ databases">
        <authorList>
            <person name="Akdeniz Z."/>
        </authorList>
    </citation>
    <scope>NUCLEOTIDE SEQUENCE [LARGE SCALE GENOMIC DNA]</scope>
</reference>
<gene>
    <name evidence="1" type="ORF">HINF_LOCUS549</name>
</gene>
<comment type="caution">
    <text evidence="1">The sequence shown here is derived from an EMBL/GenBank/DDBJ whole genome shotgun (WGS) entry which is preliminary data.</text>
</comment>
<proteinExistence type="predicted"/>
<dbReference type="EMBL" id="CAXDID020000001">
    <property type="protein sequence ID" value="CAL5970609.1"/>
    <property type="molecule type" value="Genomic_DNA"/>
</dbReference>
<protein>
    <submittedName>
        <fullName evidence="1">WD40_repeat protein</fullName>
    </submittedName>
</protein>
<evidence type="ECO:0000313" key="2">
    <source>
        <dbReference type="Proteomes" id="UP001642409"/>
    </source>
</evidence>
<organism evidence="1 2">
    <name type="scientific">Hexamita inflata</name>
    <dbReference type="NCBI Taxonomy" id="28002"/>
    <lineage>
        <taxon>Eukaryota</taxon>
        <taxon>Metamonada</taxon>
        <taxon>Diplomonadida</taxon>
        <taxon>Hexamitidae</taxon>
        <taxon>Hexamitinae</taxon>
        <taxon>Hexamita</taxon>
    </lineage>
</organism>
<evidence type="ECO:0000313" key="1">
    <source>
        <dbReference type="EMBL" id="CAL5970609.1"/>
    </source>
</evidence>
<name>A0ABP1GJY2_9EUKA</name>
<dbReference type="SUPFAM" id="SSF50978">
    <property type="entry name" value="WD40 repeat-like"/>
    <property type="match status" value="1"/>
</dbReference>
<dbReference type="Proteomes" id="UP001642409">
    <property type="component" value="Unassembled WGS sequence"/>
</dbReference>
<dbReference type="PANTHER" id="PTHR46189:SF1">
    <property type="entry name" value="LD41958P"/>
    <property type="match status" value="1"/>
</dbReference>
<dbReference type="SMART" id="SM00320">
    <property type="entry name" value="WD40"/>
    <property type="match status" value="5"/>
</dbReference>
<sequence length="327" mass="37067">MSYTEVTAQSLQIIPVANKGVEAAIQLKSGSLVVAGSDCSVIMYKLEGTQYVQRARAEIAKVPHTIGYDFKREHIYVGCAWGAVEEFDVFDDYLVFVQSHTWSKREISHITYRMDSDTIMSAGFDGQFLVYHPKSAQILSRQKLCDDPIRYIRYDDVGGKIYLGTHKPGIPVFDCKEPEKGDIPEYQYTLGVTKEKYYHKDPVRCVLLDPRSRYMFSCDHAGKILVWHSGKAAEETEKPALGQLDGHLGSKLRSLCWLHQQKALLSAGEDGKIIVHNVGQRKTCGQWQAHTDELMGIEEIQFGIEGSHVMSWSKDGRVQIWRLTFKD</sequence>
<dbReference type="Gene3D" id="2.130.10.10">
    <property type="entry name" value="YVTN repeat-like/Quinoprotein amine dehydrogenase"/>
    <property type="match status" value="3"/>
</dbReference>
<keyword evidence="2" id="KW-1185">Reference proteome</keyword>